<evidence type="ECO:0000313" key="1">
    <source>
        <dbReference type="EMBL" id="MFD2515843.1"/>
    </source>
</evidence>
<sequence length="258" mass="28898">MWRIRLDTSAFNLALEIRDADLLLAYYFTLSASDFTIRQLPVPSAQAWWKGLEDTQEGVVYLHGYGDRKVGQHKGIIAMAAATGERIWEQPELAFYGVVADGVLAYPATAPEISFQLLHPRTGQPLKTGLRQQDAAEQAEAFSVRRYKNCTYPALYKEGEAYFEQVRDFLEAQLGIVPVKAVEYAETDAALVVSFYEDKGEAGLTNFVAVFNLEGDLQLKEKLGSGLSGIGSDTFFIFNLNLYFLQDKQILKVYRLLA</sequence>
<accession>A0ABW5IR88</accession>
<proteinExistence type="predicted"/>
<reference evidence="2" key="1">
    <citation type="journal article" date="2019" name="Int. J. Syst. Evol. Microbiol.">
        <title>The Global Catalogue of Microorganisms (GCM) 10K type strain sequencing project: providing services to taxonomists for standard genome sequencing and annotation.</title>
        <authorList>
            <consortium name="The Broad Institute Genomics Platform"/>
            <consortium name="The Broad Institute Genome Sequencing Center for Infectious Disease"/>
            <person name="Wu L."/>
            <person name="Ma J."/>
        </authorList>
    </citation>
    <scope>NUCLEOTIDE SEQUENCE [LARGE SCALE GENOMIC DNA]</scope>
    <source>
        <strain evidence="2">KCTC 42498</strain>
    </source>
</reference>
<organism evidence="1 2">
    <name type="scientific">Pontibacter locisalis</name>
    <dbReference type="NCBI Taxonomy" id="1719035"/>
    <lineage>
        <taxon>Bacteria</taxon>
        <taxon>Pseudomonadati</taxon>
        <taxon>Bacteroidota</taxon>
        <taxon>Cytophagia</taxon>
        <taxon>Cytophagales</taxon>
        <taxon>Hymenobacteraceae</taxon>
        <taxon>Pontibacter</taxon>
    </lineage>
</organism>
<dbReference type="RefSeq" id="WP_377511452.1">
    <property type="nucleotide sequence ID" value="NZ_JBHULU010000022.1"/>
</dbReference>
<name>A0ABW5IR88_9BACT</name>
<protein>
    <submittedName>
        <fullName evidence="1">DUF4905 domain-containing protein</fullName>
    </submittedName>
</protein>
<comment type="caution">
    <text evidence="1">The sequence shown here is derived from an EMBL/GenBank/DDBJ whole genome shotgun (WGS) entry which is preliminary data.</text>
</comment>
<gene>
    <name evidence="1" type="ORF">ACFSRY_18370</name>
</gene>
<dbReference type="InterPro" id="IPR032595">
    <property type="entry name" value="DUF4905"/>
</dbReference>
<dbReference type="Proteomes" id="UP001597544">
    <property type="component" value="Unassembled WGS sequence"/>
</dbReference>
<dbReference type="EMBL" id="JBHULU010000022">
    <property type="protein sequence ID" value="MFD2515843.1"/>
    <property type="molecule type" value="Genomic_DNA"/>
</dbReference>
<dbReference type="Pfam" id="PF16248">
    <property type="entry name" value="DUF4905"/>
    <property type="match status" value="1"/>
</dbReference>
<evidence type="ECO:0000313" key="2">
    <source>
        <dbReference type="Proteomes" id="UP001597544"/>
    </source>
</evidence>
<keyword evidence="2" id="KW-1185">Reference proteome</keyword>